<gene>
    <name evidence="2" type="ORF">RS3R1_30380</name>
</gene>
<dbReference type="SUPFAM" id="SSF82185">
    <property type="entry name" value="Histone H3 K4-specific methyltransferase SET7/9 N-terminal domain"/>
    <property type="match status" value="3"/>
</dbReference>
<reference evidence="2" key="2">
    <citation type="submission" date="2022-11" db="EMBL/GenBank/DDBJ databases">
        <title>Draft genome sequencing of Pseudomonas atacamensis RS3R1.</title>
        <authorList>
            <person name="Furuya T."/>
            <person name="Kaneko H."/>
        </authorList>
    </citation>
    <scope>NUCLEOTIDE SEQUENCE</scope>
    <source>
        <strain evidence="2">RS3R-1</strain>
    </source>
</reference>
<sequence>MQFISWNTFNALLLAFAPPLNAETKSDHPTVILGMNPRATYLAKGPEVNGHSSMQLRGAALLTLSTPHACGSNEVYLTPESLGIPNESFRRALGEVQDLIDQKIPLILTLSACERKRAFFEKVRPCTPEECADLTNPLADDKLYLDEHLKPIGEGLALYYLKMPMSYDEEKQAWQAQIFYRDTRSLRSEHYVDREDFASAKPVLTYKAYYRNGKPRRTYQNDANGLRQGEALTYSEQGVVIKRENYLNNHLEGWQFIYHENGKIAESYNWHLGKHVDGEYLEYDEDGTLIGRSSYRNDVLHGPALGYHSNGQIRYETVFINGKSQGPNNHYFDNGAVETSRTNVDGKPDGWLTTYFIDGTVKEKQFYRDGVQRSYEQWNEQGRQTLQWQWDENHRQQGDFKQWYATGQLKEHRKYKDGNLHGSSTTWHENGEMASFTDYIDGAEHGPMRFFRKDGSLSYQCQYQMGVRQGECVSIPVSKTKAES</sequence>
<keyword evidence="3" id="KW-1185">Reference proteome</keyword>
<comment type="caution">
    <text evidence="2">The sequence shown here is derived from an EMBL/GenBank/DDBJ whole genome shotgun (WGS) entry which is preliminary data.</text>
</comment>
<proteinExistence type="predicted"/>
<evidence type="ECO:0000313" key="2">
    <source>
        <dbReference type="EMBL" id="GLH43950.1"/>
    </source>
</evidence>
<evidence type="ECO:0008006" key="4">
    <source>
        <dbReference type="Google" id="ProtNLM"/>
    </source>
</evidence>
<accession>A0ABQ5PKH9</accession>
<keyword evidence="1" id="KW-0732">Signal</keyword>
<dbReference type="RefSeq" id="WP_236248988.1">
    <property type="nucleotide sequence ID" value="NZ_BSCQ01000042.1"/>
</dbReference>
<dbReference type="Pfam" id="PF07661">
    <property type="entry name" value="MORN_2"/>
    <property type="match status" value="3"/>
</dbReference>
<dbReference type="EMBL" id="BSCQ01000042">
    <property type="protein sequence ID" value="GLH43950.1"/>
    <property type="molecule type" value="Genomic_DNA"/>
</dbReference>
<dbReference type="Gene3D" id="3.90.930.1">
    <property type="match status" value="2"/>
</dbReference>
<name>A0ABQ5PKH9_9PSED</name>
<dbReference type="InterPro" id="IPR011652">
    <property type="entry name" value="MORN_2"/>
</dbReference>
<reference evidence="2" key="1">
    <citation type="journal article" date="2021" name="Sci. Rep.">
        <title>An efficient direct screening system for microorganisms that activate plant immune responses based on plant-microbe interactions using cultured plant cells.</title>
        <authorList>
            <person name="Kurokawa M."/>
            <person name="Nakano M."/>
            <person name="Kitahata N."/>
            <person name="Kuchitsu K."/>
            <person name="Furuya T."/>
        </authorList>
    </citation>
    <scope>NUCLEOTIDE SEQUENCE</scope>
    <source>
        <strain evidence="2">RS3R-1</strain>
    </source>
</reference>
<feature type="chain" id="PRO_5047325552" description="Toxin-antitoxin system YwqK family antitoxin" evidence="1">
    <location>
        <begin position="23"/>
        <end position="484"/>
    </location>
</feature>
<evidence type="ECO:0000313" key="3">
    <source>
        <dbReference type="Proteomes" id="UP001145022"/>
    </source>
</evidence>
<protein>
    <recommendedName>
        <fullName evidence="4">Toxin-antitoxin system YwqK family antitoxin</fullName>
    </recommendedName>
</protein>
<dbReference type="Proteomes" id="UP001145022">
    <property type="component" value="Unassembled WGS sequence"/>
</dbReference>
<reference evidence="2" key="3">
    <citation type="journal article" date="2023" name="J. Biotechnol.">
        <title>Draft Genome Sequences of Endophytic Pseudomonas Strains, Isolated from the Interior of Brassicaceae Plants.</title>
        <authorList>
            <person name="Kaneko H."/>
            <person name="Furuya T."/>
        </authorList>
    </citation>
    <scope>NUCLEOTIDE SEQUENCE</scope>
    <source>
        <strain evidence="2">RS3R-1</strain>
    </source>
</reference>
<evidence type="ECO:0000256" key="1">
    <source>
        <dbReference type="SAM" id="SignalP"/>
    </source>
</evidence>
<feature type="signal peptide" evidence="1">
    <location>
        <begin position="1"/>
        <end position="22"/>
    </location>
</feature>
<organism evidence="2 3">
    <name type="scientific">Pseudomonas atacamensis</name>
    <dbReference type="NCBI Taxonomy" id="2565368"/>
    <lineage>
        <taxon>Bacteria</taxon>
        <taxon>Pseudomonadati</taxon>
        <taxon>Pseudomonadota</taxon>
        <taxon>Gammaproteobacteria</taxon>
        <taxon>Pseudomonadales</taxon>
        <taxon>Pseudomonadaceae</taxon>
        <taxon>Pseudomonas</taxon>
    </lineage>
</organism>